<evidence type="ECO:0000256" key="3">
    <source>
        <dbReference type="ARBA" id="ARBA00022448"/>
    </source>
</evidence>
<evidence type="ECO:0000256" key="2">
    <source>
        <dbReference type="ARBA" id="ARBA00006459"/>
    </source>
</evidence>
<comment type="function">
    <text evidence="13">Unusual broad substrate spectrum amino acid:sodium cotransporter that promotes absorption of the D isomers of essential amino acids. Neutral amino acids are the preferred substrates, especially methionine and phenylalanine.</text>
</comment>
<keyword evidence="3" id="KW-0813">Transport</keyword>
<keyword evidence="12" id="KW-0739">Sodium transport</keyword>
<feature type="disulfide bond" evidence="16">
    <location>
        <begin position="125"/>
        <end position="135"/>
    </location>
</feature>
<keyword evidence="9" id="KW-0406">Ion transport</keyword>
<dbReference type="AlphaFoldDB" id="A0AAQ4EZ08"/>
<evidence type="ECO:0000256" key="6">
    <source>
        <dbReference type="ARBA" id="ARBA00022970"/>
    </source>
</evidence>
<evidence type="ECO:0000256" key="16">
    <source>
        <dbReference type="PIRSR" id="PIRSR600175-2"/>
    </source>
</evidence>
<keyword evidence="11" id="KW-0325">Glycoprotein</keyword>
<organism evidence="18 19">
    <name type="scientific">Amblyomma americanum</name>
    <name type="common">Lone star tick</name>
    <dbReference type="NCBI Taxonomy" id="6943"/>
    <lineage>
        <taxon>Eukaryota</taxon>
        <taxon>Metazoa</taxon>
        <taxon>Ecdysozoa</taxon>
        <taxon>Arthropoda</taxon>
        <taxon>Chelicerata</taxon>
        <taxon>Arachnida</taxon>
        <taxon>Acari</taxon>
        <taxon>Parasitiformes</taxon>
        <taxon>Ixodida</taxon>
        <taxon>Ixodoidea</taxon>
        <taxon>Ixodidae</taxon>
        <taxon>Amblyomminae</taxon>
        <taxon>Amblyomma</taxon>
    </lineage>
</organism>
<evidence type="ECO:0000256" key="1">
    <source>
        <dbReference type="ARBA" id="ARBA00004141"/>
    </source>
</evidence>
<evidence type="ECO:0000256" key="15">
    <source>
        <dbReference type="PIRSR" id="PIRSR600175-1"/>
    </source>
</evidence>
<feature type="transmembrane region" description="Helical" evidence="17">
    <location>
        <begin position="86"/>
        <end position="113"/>
    </location>
</feature>
<dbReference type="EMBL" id="JARKHS020009303">
    <property type="protein sequence ID" value="KAK8779979.1"/>
    <property type="molecule type" value="Genomic_DNA"/>
</dbReference>
<keyword evidence="19" id="KW-1185">Reference proteome</keyword>
<dbReference type="PROSITE" id="PS50267">
    <property type="entry name" value="NA_NEUROTRAN_SYMP_3"/>
    <property type="match status" value="1"/>
</dbReference>
<keyword evidence="16" id="KW-1015">Disulfide bond</keyword>
<dbReference type="PANTHER" id="PTHR11616:SF321">
    <property type="entry name" value="SODIUM-DEPENDENT NUTRIENT AMINO ACID TRANSPORTER 1-RELATED"/>
    <property type="match status" value="1"/>
</dbReference>
<keyword evidence="5" id="KW-0769">Symport</keyword>
<feature type="transmembrane region" description="Helical" evidence="17">
    <location>
        <begin position="302"/>
        <end position="319"/>
    </location>
</feature>
<evidence type="ECO:0000313" key="19">
    <source>
        <dbReference type="Proteomes" id="UP001321473"/>
    </source>
</evidence>
<evidence type="ECO:0000256" key="11">
    <source>
        <dbReference type="ARBA" id="ARBA00023180"/>
    </source>
</evidence>
<accession>A0AAQ4EZ08</accession>
<protein>
    <recommendedName>
        <fullName evidence="14">Sodium-dependent nutrient amino acid transporter 1</fullName>
    </recommendedName>
</protein>
<dbReference type="GO" id="GO:0089718">
    <property type="term" value="P:amino acid import across plasma membrane"/>
    <property type="evidence" value="ECO:0007669"/>
    <property type="project" value="TreeGrafter"/>
</dbReference>
<comment type="caution">
    <text evidence="18">The sequence shown here is derived from an EMBL/GenBank/DDBJ whole genome shotgun (WGS) entry which is preliminary data.</text>
</comment>
<feature type="transmembrane region" description="Helical" evidence="17">
    <location>
        <begin position="331"/>
        <end position="353"/>
    </location>
</feature>
<evidence type="ECO:0000256" key="13">
    <source>
        <dbReference type="ARBA" id="ARBA00037785"/>
    </source>
</evidence>
<proteinExistence type="inferred from homology"/>
<keyword evidence="4 17" id="KW-0812">Transmembrane</keyword>
<evidence type="ECO:0000256" key="12">
    <source>
        <dbReference type="ARBA" id="ARBA00023201"/>
    </source>
</evidence>
<evidence type="ECO:0000256" key="4">
    <source>
        <dbReference type="ARBA" id="ARBA00022692"/>
    </source>
</evidence>
<dbReference type="Pfam" id="PF00209">
    <property type="entry name" value="SNF"/>
    <property type="match status" value="1"/>
</dbReference>
<dbReference type="GO" id="GO:0046872">
    <property type="term" value="F:metal ion binding"/>
    <property type="evidence" value="ECO:0007669"/>
    <property type="project" value="UniProtKB-KW"/>
</dbReference>
<keyword evidence="10 17" id="KW-0472">Membrane</keyword>
<sequence length="395" mass="42938">MPVARQRFESETDCLLCCLNYCLGLSNVAVFPFLIYDNGGVVFLLVYLVLLCAVAVPMLYLEIFLGQFCGWSVPRAFGGFPMAKGVGWTMVYSEVLVVLFHIPVLAYCLSYVMACFRKELPWNTCGYHGVEEHGCYRVKHGSYPCFKINETLARRYSSHNYSGGPVIVVSGAEGLERVSVPLQEYEALRNNCINGTISAARAYYERHVATSGYAGDDVGGAGVNLALAVTIGWVLILTAILMGLPSLRKASVWMLGTRLTLLTILCVASSVLSGAKHGMLMLLQPDLSKFYSAKTWSAASQHMFYTIGLSVGTVTFFASHNNFDWPILGTAVKITVADTLFGLFAAFVVFALYGHLAEEFAVEIVDVTTPGEPHNSGLATTCSAPLNVAPLLQPL</sequence>
<evidence type="ECO:0000256" key="10">
    <source>
        <dbReference type="ARBA" id="ARBA00023136"/>
    </source>
</evidence>
<dbReference type="SUPFAM" id="SSF161070">
    <property type="entry name" value="SNF-like"/>
    <property type="match status" value="1"/>
</dbReference>
<reference evidence="18 19" key="1">
    <citation type="journal article" date="2023" name="Arcadia Sci">
        <title>De novo assembly of a long-read Amblyomma americanum tick genome.</title>
        <authorList>
            <person name="Chou S."/>
            <person name="Poskanzer K.E."/>
            <person name="Rollins M."/>
            <person name="Thuy-Boun P.S."/>
        </authorList>
    </citation>
    <scope>NUCLEOTIDE SEQUENCE [LARGE SCALE GENOMIC DNA]</scope>
    <source>
        <strain evidence="18">F_SG_1</strain>
        <tissue evidence="18">Salivary glands</tissue>
    </source>
</reference>
<evidence type="ECO:0000256" key="8">
    <source>
        <dbReference type="ARBA" id="ARBA00023053"/>
    </source>
</evidence>
<evidence type="ECO:0000256" key="9">
    <source>
        <dbReference type="ARBA" id="ARBA00023065"/>
    </source>
</evidence>
<evidence type="ECO:0000313" key="18">
    <source>
        <dbReference type="EMBL" id="KAK8779979.1"/>
    </source>
</evidence>
<keyword evidence="8 15" id="KW-0915">Sodium</keyword>
<feature type="binding site" evidence="15">
    <location>
        <position position="27"/>
    </location>
    <ligand>
        <name>Na(+)</name>
        <dbReference type="ChEBI" id="CHEBI:29101"/>
        <label>1</label>
    </ligand>
</feature>
<name>A0AAQ4EZ08_AMBAM</name>
<evidence type="ECO:0000256" key="17">
    <source>
        <dbReference type="SAM" id="Phobius"/>
    </source>
</evidence>
<keyword evidence="7 17" id="KW-1133">Transmembrane helix</keyword>
<evidence type="ECO:0000256" key="14">
    <source>
        <dbReference type="ARBA" id="ARBA00040215"/>
    </source>
</evidence>
<dbReference type="PANTHER" id="PTHR11616">
    <property type="entry name" value="SODIUM/CHLORIDE DEPENDENT TRANSPORTER"/>
    <property type="match status" value="1"/>
</dbReference>
<dbReference type="GO" id="GO:0005283">
    <property type="term" value="F:amino acid:sodium symporter activity"/>
    <property type="evidence" value="ECO:0007669"/>
    <property type="project" value="TreeGrafter"/>
</dbReference>
<dbReference type="Proteomes" id="UP001321473">
    <property type="component" value="Unassembled WGS sequence"/>
</dbReference>
<dbReference type="PRINTS" id="PR00176">
    <property type="entry name" value="NANEUSMPORT"/>
</dbReference>
<dbReference type="InterPro" id="IPR037272">
    <property type="entry name" value="SNS_sf"/>
</dbReference>
<evidence type="ECO:0000256" key="7">
    <source>
        <dbReference type="ARBA" id="ARBA00022989"/>
    </source>
</evidence>
<evidence type="ECO:0000256" key="5">
    <source>
        <dbReference type="ARBA" id="ARBA00022847"/>
    </source>
</evidence>
<feature type="transmembrane region" description="Helical" evidence="17">
    <location>
        <begin position="225"/>
        <end position="247"/>
    </location>
</feature>
<keyword evidence="15" id="KW-0479">Metal-binding</keyword>
<comment type="subcellular location">
    <subcellularLocation>
        <location evidence="1">Membrane</location>
        <topology evidence="1">Multi-pass membrane protein</topology>
    </subcellularLocation>
</comment>
<feature type="transmembrane region" description="Helical" evidence="17">
    <location>
        <begin position="259"/>
        <end position="282"/>
    </location>
</feature>
<dbReference type="InterPro" id="IPR000175">
    <property type="entry name" value="Na/ntran_symport"/>
</dbReference>
<gene>
    <name evidence="18" type="ORF">V5799_018679</name>
</gene>
<keyword evidence="6" id="KW-0029">Amino-acid transport</keyword>
<dbReference type="GO" id="GO:0005886">
    <property type="term" value="C:plasma membrane"/>
    <property type="evidence" value="ECO:0007669"/>
    <property type="project" value="TreeGrafter"/>
</dbReference>
<feature type="transmembrane region" description="Helical" evidence="17">
    <location>
        <begin position="41"/>
        <end position="65"/>
    </location>
</feature>
<comment type="similarity">
    <text evidence="2">Belongs to the sodium:neurotransmitter symporter (SNF) (TC 2.A.22) family.</text>
</comment>